<name>Q54SM2_DICDI</name>
<dbReference type="EMBL" id="AAFI02000047">
    <property type="protein sequence ID" value="EAL66051.1"/>
    <property type="molecule type" value="Genomic_DNA"/>
</dbReference>
<gene>
    <name evidence="1" type="ORF">DDB_G0282383</name>
</gene>
<dbReference type="HOGENOM" id="CLU_200039_1_0_1"/>
<keyword evidence="2" id="KW-1185">Reference proteome</keyword>
<proteinExistence type="predicted"/>
<accession>Q54SM2</accession>
<organism evidence="1 2">
    <name type="scientific">Dictyostelium discoideum</name>
    <name type="common">Social amoeba</name>
    <dbReference type="NCBI Taxonomy" id="44689"/>
    <lineage>
        <taxon>Eukaryota</taxon>
        <taxon>Amoebozoa</taxon>
        <taxon>Evosea</taxon>
        <taxon>Eumycetozoa</taxon>
        <taxon>Dictyostelia</taxon>
        <taxon>Dictyosteliales</taxon>
        <taxon>Dictyosteliaceae</taxon>
        <taxon>Dictyostelium</taxon>
    </lineage>
</organism>
<dbReference type="RefSeq" id="XP_640017.1">
    <property type="nucleotide sequence ID" value="XM_634925.1"/>
</dbReference>
<protein>
    <submittedName>
        <fullName evidence="1">Uncharacterized protein</fullName>
    </submittedName>
</protein>
<evidence type="ECO:0000313" key="1">
    <source>
        <dbReference type="EMBL" id="EAL66051.1"/>
    </source>
</evidence>
<comment type="caution">
    <text evidence="1">The sequence shown here is derived from an EMBL/GenBank/DDBJ whole genome shotgun (WGS) entry which is preliminary data.</text>
</comment>
<sequence>MLLKSLISISNNKINIFKSSLFQNKSNNDQNEFKNQITTKSSNIFFTRPNFVNY</sequence>
<dbReference type="Proteomes" id="UP000002195">
    <property type="component" value="Unassembled WGS sequence"/>
</dbReference>
<dbReference type="KEGG" id="ddi:DDB_G0282383"/>
<dbReference type="AlphaFoldDB" id="Q54SM2"/>
<dbReference type="InParanoid" id="Q54SM2"/>
<dbReference type="GeneID" id="8623541"/>
<evidence type="ECO:0000313" key="2">
    <source>
        <dbReference type="Proteomes" id="UP000002195"/>
    </source>
</evidence>
<dbReference type="PaxDb" id="44689-DDB0204202"/>
<dbReference type="dictyBase" id="DDB_G0282383"/>
<reference evidence="1 2" key="1">
    <citation type="journal article" date="2005" name="Nature">
        <title>The genome of the social amoeba Dictyostelium discoideum.</title>
        <authorList>
            <consortium name="The Dictyostelium discoideum Sequencing Consortium"/>
            <person name="Eichinger L."/>
            <person name="Pachebat J.A."/>
            <person name="Glockner G."/>
            <person name="Rajandream M.A."/>
            <person name="Sucgang R."/>
            <person name="Berriman M."/>
            <person name="Song J."/>
            <person name="Olsen R."/>
            <person name="Szafranski K."/>
            <person name="Xu Q."/>
            <person name="Tunggal B."/>
            <person name="Kummerfeld S."/>
            <person name="Madera M."/>
            <person name="Konfortov B.A."/>
            <person name="Rivero F."/>
            <person name="Bankier A.T."/>
            <person name="Lehmann R."/>
            <person name="Hamlin N."/>
            <person name="Davies R."/>
            <person name="Gaudet P."/>
            <person name="Fey P."/>
            <person name="Pilcher K."/>
            <person name="Chen G."/>
            <person name="Saunders D."/>
            <person name="Sodergren E."/>
            <person name="Davis P."/>
            <person name="Kerhornou A."/>
            <person name="Nie X."/>
            <person name="Hall N."/>
            <person name="Anjard C."/>
            <person name="Hemphill L."/>
            <person name="Bason N."/>
            <person name="Farbrother P."/>
            <person name="Desany B."/>
            <person name="Just E."/>
            <person name="Morio T."/>
            <person name="Rost R."/>
            <person name="Churcher C."/>
            <person name="Cooper J."/>
            <person name="Haydock S."/>
            <person name="van Driessche N."/>
            <person name="Cronin A."/>
            <person name="Goodhead I."/>
            <person name="Muzny D."/>
            <person name="Mourier T."/>
            <person name="Pain A."/>
            <person name="Lu M."/>
            <person name="Harper D."/>
            <person name="Lindsay R."/>
            <person name="Hauser H."/>
            <person name="James K."/>
            <person name="Quiles M."/>
            <person name="Madan Babu M."/>
            <person name="Saito T."/>
            <person name="Buchrieser C."/>
            <person name="Wardroper A."/>
            <person name="Felder M."/>
            <person name="Thangavelu M."/>
            <person name="Johnson D."/>
            <person name="Knights A."/>
            <person name="Loulseged H."/>
            <person name="Mungall K."/>
            <person name="Oliver K."/>
            <person name="Price C."/>
            <person name="Quail M.A."/>
            <person name="Urushihara H."/>
            <person name="Hernandez J."/>
            <person name="Rabbinowitsch E."/>
            <person name="Steffen D."/>
            <person name="Sanders M."/>
            <person name="Ma J."/>
            <person name="Kohara Y."/>
            <person name="Sharp S."/>
            <person name="Simmonds M."/>
            <person name="Spiegler S."/>
            <person name="Tivey A."/>
            <person name="Sugano S."/>
            <person name="White B."/>
            <person name="Walker D."/>
            <person name="Woodward J."/>
            <person name="Winckler T."/>
            <person name="Tanaka Y."/>
            <person name="Shaulsky G."/>
            <person name="Schleicher M."/>
            <person name="Weinstock G."/>
            <person name="Rosenthal A."/>
            <person name="Cox E.C."/>
            <person name="Chisholm R.L."/>
            <person name="Gibbs R."/>
            <person name="Loomis W.F."/>
            <person name="Platzer M."/>
            <person name="Kay R.R."/>
            <person name="Williams J."/>
            <person name="Dear P.H."/>
            <person name="Noegel A.A."/>
            <person name="Barrell B."/>
            <person name="Kuspa A."/>
        </authorList>
    </citation>
    <scope>NUCLEOTIDE SEQUENCE [LARGE SCALE GENOMIC DNA]</scope>
    <source>
        <strain evidence="1 2">AX4</strain>
    </source>
</reference>